<dbReference type="EMBL" id="CP010904">
    <property type="protein sequence ID" value="AKJ64603.1"/>
    <property type="molecule type" value="Genomic_DNA"/>
</dbReference>
<reference evidence="3" key="1">
    <citation type="submission" date="2015-02" db="EMBL/GenBank/DDBJ databases">
        <title>Description and complete genome sequence of the first cultured representative of the subdivision 5 of the Verrucomicrobia phylum.</title>
        <authorList>
            <person name="Spring S."/>
            <person name="Bunk B."/>
            <person name="Sproer C."/>
            <person name="Klenk H.-P."/>
        </authorList>
    </citation>
    <scope>NUCLEOTIDE SEQUENCE [LARGE SCALE GENOMIC DNA]</scope>
    <source>
        <strain evidence="3">L21-Fru-AB</strain>
    </source>
</reference>
<feature type="chain" id="PRO_5005184178" evidence="1">
    <location>
        <begin position="30"/>
        <end position="176"/>
    </location>
</feature>
<dbReference type="AlphaFoldDB" id="A0A0G3EE60"/>
<reference evidence="2 3" key="2">
    <citation type="journal article" date="2016" name="ISME J.">
        <title>Characterization of the first cultured representative of Verrucomicrobia subdivision 5 indicates the proposal of a novel phylum.</title>
        <authorList>
            <person name="Spring S."/>
            <person name="Bunk B."/>
            <person name="Sproer C."/>
            <person name="Schumann P."/>
            <person name="Rohde M."/>
            <person name="Tindall B.J."/>
            <person name="Klenk H.P."/>
        </authorList>
    </citation>
    <scope>NUCLEOTIDE SEQUENCE [LARGE SCALE GENOMIC DNA]</scope>
    <source>
        <strain evidence="2 3">L21-Fru-AB</strain>
    </source>
</reference>
<accession>A0A0G3EE60</accession>
<name>A0A0G3EE60_9BACT</name>
<dbReference type="Proteomes" id="UP000035268">
    <property type="component" value="Chromosome"/>
</dbReference>
<evidence type="ECO:0000256" key="1">
    <source>
        <dbReference type="SAM" id="SignalP"/>
    </source>
</evidence>
<dbReference type="STRING" id="1307763.L21SP4_01355"/>
<keyword evidence="3" id="KW-1185">Reference proteome</keyword>
<evidence type="ECO:0000313" key="3">
    <source>
        <dbReference type="Proteomes" id="UP000035268"/>
    </source>
</evidence>
<proteinExistence type="predicted"/>
<evidence type="ECO:0000313" key="2">
    <source>
        <dbReference type="EMBL" id="AKJ64603.1"/>
    </source>
</evidence>
<sequence length="176" mass="19773" precursor="true">MMWNAERPGRKMRRIAGFLLLSLVFAAAAEDMRFTTALGYSAVDTPSYSLQIRHDRSVPSTSVEFSPDGWDAEWILKEFSLVDAGIRYSFNFDRDPPDAYPIATGPVFNEFHLVNIVLRAEDGSAWPGLAELGFYGHADRLYVKVRFVTYASDGTGYVVHNDDGIASDNFVYEARE</sequence>
<dbReference type="KEGG" id="vbl:L21SP4_01355"/>
<keyword evidence="1" id="KW-0732">Signal</keyword>
<feature type="signal peptide" evidence="1">
    <location>
        <begin position="1"/>
        <end position="29"/>
    </location>
</feature>
<organism evidence="2 3">
    <name type="scientific">Kiritimatiella glycovorans</name>
    <dbReference type="NCBI Taxonomy" id="1307763"/>
    <lineage>
        <taxon>Bacteria</taxon>
        <taxon>Pseudomonadati</taxon>
        <taxon>Kiritimatiellota</taxon>
        <taxon>Kiritimatiellia</taxon>
        <taxon>Kiritimatiellales</taxon>
        <taxon>Kiritimatiellaceae</taxon>
        <taxon>Kiritimatiella</taxon>
    </lineage>
</organism>
<gene>
    <name evidence="2" type="ORF">L21SP4_01355</name>
</gene>
<protein>
    <submittedName>
        <fullName evidence="2">Uncharacterized protein</fullName>
    </submittedName>
</protein>